<reference evidence="3" key="1">
    <citation type="journal article" date="2019" name="Int. J. Syst. Evol. Microbiol.">
        <title>The Global Catalogue of Microorganisms (GCM) 10K type strain sequencing project: providing services to taxonomists for standard genome sequencing and annotation.</title>
        <authorList>
            <consortium name="The Broad Institute Genomics Platform"/>
            <consortium name="The Broad Institute Genome Sequencing Center for Infectious Disease"/>
            <person name="Wu L."/>
            <person name="Ma J."/>
        </authorList>
    </citation>
    <scope>NUCLEOTIDE SEQUENCE [LARGE SCALE GENOMIC DNA]</scope>
    <source>
        <strain evidence="3">JCM 15442</strain>
    </source>
</reference>
<protein>
    <submittedName>
        <fullName evidence="2">Uncharacterized protein</fullName>
    </submittedName>
</protein>
<proteinExistence type="predicted"/>
<comment type="caution">
    <text evidence="2">The sequence shown here is derived from an EMBL/GenBank/DDBJ whole genome shotgun (WGS) entry which is preliminary data.</text>
</comment>
<name>A0ABQ2G100_9DEIO</name>
<feature type="compositionally biased region" description="Gly residues" evidence="1">
    <location>
        <begin position="39"/>
        <end position="51"/>
    </location>
</feature>
<evidence type="ECO:0000313" key="3">
    <source>
        <dbReference type="Proteomes" id="UP000639973"/>
    </source>
</evidence>
<dbReference type="Proteomes" id="UP000639973">
    <property type="component" value="Unassembled WGS sequence"/>
</dbReference>
<feature type="region of interest" description="Disordered" evidence="1">
    <location>
        <begin position="1"/>
        <end position="75"/>
    </location>
</feature>
<sequence length="75" mass="7455">MTSKDSANGREGRDTRPAPALPEALPQRTLPGVPAPTGDGMGAGEATGLVGGDASMTEANLALDTDEASPPTAEH</sequence>
<dbReference type="EMBL" id="BMOL01000001">
    <property type="protein sequence ID" value="GGL69758.1"/>
    <property type="molecule type" value="Genomic_DNA"/>
</dbReference>
<keyword evidence="3" id="KW-1185">Reference proteome</keyword>
<evidence type="ECO:0000313" key="2">
    <source>
        <dbReference type="EMBL" id="GGL69758.1"/>
    </source>
</evidence>
<accession>A0ABQ2G100</accession>
<feature type="compositionally biased region" description="Basic and acidic residues" evidence="1">
    <location>
        <begin position="7"/>
        <end position="16"/>
    </location>
</feature>
<dbReference type="RefSeq" id="WP_188968601.1">
    <property type="nucleotide sequence ID" value="NZ_BMOL01000001.1"/>
</dbReference>
<organism evidence="2 3">
    <name type="scientific">Deinococcus aerolatus</name>
    <dbReference type="NCBI Taxonomy" id="522487"/>
    <lineage>
        <taxon>Bacteria</taxon>
        <taxon>Thermotogati</taxon>
        <taxon>Deinococcota</taxon>
        <taxon>Deinococci</taxon>
        <taxon>Deinococcales</taxon>
        <taxon>Deinococcaceae</taxon>
        <taxon>Deinococcus</taxon>
    </lineage>
</organism>
<evidence type="ECO:0000256" key="1">
    <source>
        <dbReference type="SAM" id="MobiDB-lite"/>
    </source>
</evidence>
<gene>
    <name evidence="2" type="ORF">GCM10010840_04810</name>
</gene>